<sequence>MASTFMEKYKPHLMMFLTQIGYAIVYFFTEAAFSRGLNPHIYVAYRYCLAACLMFPFAYVLERKSRPELTFRLFLEFFLLSLIG</sequence>
<evidence type="ECO:0000313" key="6">
    <source>
        <dbReference type="Proteomes" id="UP000436088"/>
    </source>
</evidence>
<dbReference type="OrthoDB" id="1728340at2759"/>
<evidence type="ECO:0000256" key="4">
    <source>
        <dbReference type="SAM" id="Phobius"/>
    </source>
</evidence>
<dbReference type="GO" id="GO:0016020">
    <property type="term" value="C:membrane"/>
    <property type="evidence" value="ECO:0007669"/>
    <property type="project" value="InterPro"/>
</dbReference>
<dbReference type="InterPro" id="IPR030184">
    <property type="entry name" value="WAT1-related"/>
</dbReference>
<name>A0A6A2YIF7_HIBSY</name>
<feature type="transmembrane region" description="Helical" evidence="4">
    <location>
        <begin position="41"/>
        <end position="61"/>
    </location>
</feature>
<keyword evidence="2 4" id="KW-1133">Transmembrane helix</keyword>
<dbReference type="EMBL" id="VEPZ02001387">
    <property type="protein sequence ID" value="KAE8676227.1"/>
    <property type="molecule type" value="Genomic_DNA"/>
</dbReference>
<reference evidence="5" key="1">
    <citation type="submission" date="2019-09" db="EMBL/GenBank/DDBJ databases">
        <title>Draft genome information of white flower Hibiscus syriacus.</title>
        <authorList>
            <person name="Kim Y.-M."/>
        </authorList>
    </citation>
    <scope>NUCLEOTIDE SEQUENCE [LARGE SCALE GENOMIC DNA]</scope>
    <source>
        <strain evidence="5">YM2019G1</strain>
    </source>
</reference>
<keyword evidence="3 4" id="KW-0472">Membrane</keyword>
<keyword evidence="6" id="KW-1185">Reference proteome</keyword>
<evidence type="ECO:0000256" key="1">
    <source>
        <dbReference type="ARBA" id="ARBA00022692"/>
    </source>
</evidence>
<proteinExistence type="predicted"/>
<feature type="transmembrane region" description="Helical" evidence="4">
    <location>
        <begin position="12"/>
        <end position="29"/>
    </location>
</feature>
<gene>
    <name evidence="5" type="ORF">F3Y22_tig00111621pilonHSYRG00340</name>
</gene>
<evidence type="ECO:0000256" key="2">
    <source>
        <dbReference type="ARBA" id="ARBA00022989"/>
    </source>
</evidence>
<accession>A0A6A2YIF7</accession>
<evidence type="ECO:0000256" key="3">
    <source>
        <dbReference type="ARBA" id="ARBA00023136"/>
    </source>
</evidence>
<dbReference type="Proteomes" id="UP000436088">
    <property type="component" value="Unassembled WGS sequence"/>
</dbReference>
<organism evidence="5 6">
    <name type="scientific">Hibiscus syriacus</name>
    <name type="common">Rose of Sharon</name>
    <dbReference type="NCBI Taxonomy" id="106335"/>
    <lineage>
        <taxon>Eukaryota</taxon>
        <taxon>Viridiplantae</taxon>
        <taxon>Streptophyta</taxon>
        <taxon>Embryophyta</taxon>
        <taxon>Tracheophyta</taxon>
        <taxon>Spermatophyta</taxon>
        <taxon>Magnoliopsida</taxon>
        <taxon>eudicotyledons</taxon>
        <taxon>Gunneridae</taxon>
        <taxon>Pentapetalae</taxon>
        <taxon>rosids</taxon>
        <taxon>malvids</taxon>
        <taxon>Malvales</taxon>
        <taxon>Malvaceae</taxon>
        <taxon>Malvoideae</taxon>
        <taxon>Hibiscus</taxon>
    </lineage>
</organism>
<dbReference type="AlphaFoldDB" id="A0A6A2YIF7"/>
<dbReference type="GO" id="GO:0022857">
    <property type="term" value="F:transmembrane transporter activity"/>
    <property type="evidence" value="ECO:0007669"/>
    <property type="project" value="InterPro"/>
</dbReference>
<comment type="caution">
    <text evidence="5">The sequence shown here is derived from an EMBL/GenBank/DDBJ whole genome shotgun (WGS) entry which is preliminary data.</text>
</comment>
<evidence type="ECO:0000313" key="5">
    <source>
        <dbReference type="EMBL" id="KAE8676227.1"/>
    </source>
</evidence>
<dbReference type="PANTHER" id="PTHR31218">
    <property type="entry name" value="WAT1-RELATED PROTEIN"/>
    <property type="match status" value="1"/>
</dbReference>
<protein>
    <submittedName>
        <fullName evidence="5">ERF098 protein</fullName>
    </submittedName>
</protein>
<keyword evidence="1 4" id="KW-0812">Transmembrane</keyword>